<keyword evidence="5 6" id="KW-0464">Manganese</keyword>
<dbReference type="Proteomes" id="UP000002071">
    <property type="component" value="Chromosome"/>
</dbReference>
<protein>
    <recommendedName>
        <fullName evidence="6">2-succinyl-5-enolpyruvyl-6-hydroxy-3-cyclohexene-1-carboxylate synthase</fullName>
        <shortName evidence="6">SEPHCHC synthase</shortName>
        <ecNumber evidence="6">2.2.1.9</ecNumber>
    </recommendedName>
    <alternativeName>
        <fullName evidence="6">Menaquinone biosynthesis protein MenD</fullName>
    </alternativeName>
</protein>
<dbReference type="Gene3D" id="3.40.50.1220">
    <property type="entry name" value="TPP-binding domain"/>
    <property type="match status" value="1"/>
</dbReference>
<comment type="catalytic activity">
    <reaction evidence="6">
        <text>isochorismate + 2-oxoglutarate + H(+) = 5-enolpyruvoyl-6-hydroxy-2-succinyl-cyclohex-3-ene-1-carboxylate + CO2</text>
        <dbReference type="Rhea" id="RHEA:25593"/>
        <dbReference type="ChEBI" id="CHEBI:15378"/>
        <dbReference type="ChEBI" id="CHEBI:16526"/>
        <dbReference type="ChEBI" id="CHEBI:16810"/>
        <dbReference type="ChEBI" id="CHEBI:29780"/>
        <dbReference type="ChEBI" id="CHEBI:58818"/>
        <dbReference type="EC" id="2.2.1.9"/>
    </reaction>
</comment>
<dbReference type="STRING" id="519442.Huta_0815"/>
<dbReference type="Gene3D" id="3.40.50.970">
    <property type="match status" value="2"/>
</dbReference>
<dbReference type="InterPro" id="IPR004433">
    <property type="entry name" value="MenaQ_synth_MenD"/>
</dbReference>
<dbReference type="CDD" id="cd07037">
    <property type="entry name" value="TPP_PYR_MenD"/>
    <property type="match status" value="1"/>
</dbReference>
<dbReference type="PANTHER" id="PTHR42916:SF1">
    <property type="entry name" value="PROTEIN PHYLLO, CHLOROPLASTIC"/>
    <property type="match status" value="1"/>
</dbReference>
<dbReference type="GO" id="GO:0009234">
    <property type="term" value="P:menaquinone biosynthetic process"/>
    <property type="evidence" value="ECO:0007669"/>
    <property type="project" value="UniProtKB-UniRule"/>
</dbReference>
<dbReference type="GO" id="GO:0030976">
    <property type="term" value="F:thiamine pyrophosphate binding"/>
    <property type="evidence" value="ECO:0007669"/>
    <property type="project" value="UniProtKB-UniRule"/>
</dbReference>
<dbReference type="PANTHER" id="PTHR42916">
    <property type="entry name" value="2-SUCCINYL-5-ENOLPYRUVYL-6-HYDROXY-3-CYCLOHEXENE-1-CARBOXYLATE SYNTHASE"/>
    <property type="match status" value="1"/>
</dbReference>
<dbReference type="InterPro" id="IPR029061">
    <property type="entry name" value="THDP-binding"/>
</dbReference>
<dbReference type="Pfam" id="PF02775">
    <property type="entry name" value="TPP_enzyme_C"/>
    <property type="match status" value="1"/>
</dbReference>
<dbReference type="GO" id="GO:0000287">
    <property type="term" value="F:magnesium ion binding"/>
    <property type="evidence" value="ECO:0007669"/>
    <property type="project" value="UniProtKB-UniRule"/>
</dbReference>
<keyword evidence="6" id="KW-0474">Menaquinone biosynthesis</keyword>
<dbReference type="InterPro" id="IPR011766">
    <property type="entry name" value="TPP_enzyme_TPP-bd"/>
</dbReference>
<dbReference type="KEGG" id="hut:Huta_0815"/>
<dbReference type="RefSeq" id="WP_015788578.1">
    <property type="nucleotide sequence ID" value="NC_013158.1"/>
</dbReference>
<keyword evidence="3 6" id="KW-0460">Magnesium</keyword>
<keyword evidence="4 6" id="KW-0786">Thiamine pyrophosphate</keyword>
<gene>
    <name evidence="6" type="primary">menD</name>
    <name evidence="9" type="ordered locus">Huta_0815</name>
</gene>
<evidence type="ECO:0000256" key="5">
    <source>
        <dbReference type="ARBA" id="ARBA00023211"/>
    </source>
</evidence>
<dbReference type="GO" id="GO:0016829">
    <property type="term" value="F:lyase activity"/>
    <property type="evidence" value="ECO:0007669"/>
    <property type="project" value="UniProtKB-KW"/>
</dbReference>
<dbReference type="GO" id="GO:0030145">
    <property type="term" value="F:manganese ion binding"/>
    <property type="evidence" value="ECO:0007669"/>
    <property type="project" value="UniProtKB-UniRule"/>
</dbReference>
<feature type="domain" description="Thiamine pyrophosphate enzyme N-terminal TPP-binding" evidence="8">
    <location>
        <begin position="11"/>
        <end position="124"/>
    </location>
</feature>
<comment type="similarity">
    <text evidence="6">Belongs to the TPP enzyme family. MenD subfamily.</text>
</comment>
<evidence type="ECO:0000259" key="7">
    <source>
        <dbReference type="Pfam" id="PF02775"/>
    </source>
</evidence>
<organism evidence="9 10">
    <name type="scientific">Halorhabdus utahensis (strain DSM 12940 / JCM 11049 / AX-2)</name>
    <dbReference type="NCBI Taxonomy" id="519442"/>
    <lineage>
        <taxon>Archaea</taxon>
        <taxon>Methanobacteriati</taxon>
        <taxon>Methanobacteriota</taxon>
        <taxon>Stenosarchaea group</taxon>
        <taxon>Halobacteria</taxon>
        <taxon>Halobacteriales</taxon>
        <taxon>Haloarculaceae</taxon>
        <taxon>Halorhabdus</taxon>
    </lineage>
</organism>
<dbReference type="SUPFAM" id="SSF52518">
    <property type="entry name" value="Thiamin diphosphate-binding fold (THDP-binding)"/>
    <property type="match status" value="2"/>
</dbReference>
<evidence type="ECO:0000256" key="1">
    <source>
        <dbReference type="ARBA" id="ARBA00022679"/>
    </source>
</evidence>
<accession>C7NUA3</accession>
<evidence type="ECO:0000256" key="4">
    <source>
        <dbReference type="ARBA" id="ARBA00023052"/>
    </source>
</evidence>
<dbReference type="UniPathway" id="UPA00079"/>
<reference evidence="9 10" key="1">
    <citation type="journal article" date="2009" name="Stand. Genomic Sci.">
        <title>Complete genome sequence of Halorhabdus utahensis type strain (AX-2).</title>
        <authorList>
            <person name="Anderson I."/>
            <person name="Tindall B.J."/>
            <person name="Pomrenke H."/>
            <person name="Goker M."/>
            <person name="Lapidus A."/>
            <person name="Nolan M."/>
            <person name="Copeland A."/>
            <person name="Glavina Del Rio T."/>
            <person name="Chen F."/>
            <person name="Tice H."/>
            <person name="Cheng J.F."/>
            <person name="Lucas S."/>
            <person name="Chertkov O."/>
            <person name="Bruce D."/>
            <person name="Brettin T."/>
            <person name="Detter J.C."/>
            <person name="Han C."/>
            <person name="Goodwin L."/>
            <person name="Land M."/>
            <person name="Hauser L."/>
            <person name="Chang Y.J."/>
            <person name="Jeffries C.D."/>
            <person name="Pitluck S."/>
            <person name="Pati A."/>
            <person name="Mavromatis K."/>
            <person name="Ivanova N."/>
            <person name="Ovchinnikova G."/>
            <person name="Chen A."/>
            <person name="Palaniappan K."/>
            <person name="Chain P."/>
            <person name="Rohde M."/>
            <person name="Bristow J."/>
            <person name="Eisen J.A."/>
            <person name="Markowitz V."/>
            <person name="Hugenholtz P."/>
            <person name="Kyrpides N.C."/>
            <person name="Klenk H.P."/>
        </authorList>
    </citation>
    <scope>NUCLEOTIDE SEQUENCE [LARGE SCALE GENOMIC DNA]</scope>
    <source>
        <strain evidence="10">DSM 12940 / JCM 11049 / AX-2</strain>
    </source>
</reference>
<dbReference type="HOGENOM" id="CLU_006051_3_0_2"/>
<evidence type="ECO:0000256" key="6">
    <source>
        <dbReference type="HAMAP-Rule" id="MF_01659"/>
    </source>
</evidence>
<feature type="domain" description="Thiamine pyrophosphate enzyme TPP-binding" evidence="7">
    <location>
        <begin position="448"/>
        <end position="562"/>
    </location>
</feature>
<dbReference type="CDD" id="cd02009">
    <property type="entry name" value="TPP_SHCHC_synthase"/>
    <property type="match status" value="1"/>
</dbReference>
<evidence type="ECO:0000313" key="10">
    <source>
        <dbReference type="Proteomes" id="UP000002071"/>
    </source>
</evidence>
<keyword evidence="1 6" id="KW-0808">Transferase</keyword>
<dbReference type="GO" id="GO:0006082">
    <property type="term" value="P:organic acid metabolic process"/>
    <property type="evidence" value="ECO:0007669"/>
    <property type="project" value="UniProtKB-ARBA"/>
</dbReference>
<comment type="cofactor">
    <cofactor evidence="6">
        <name>Mg(2+)</name>
        <dbReference type="ChEBI" id="CHEBI:18420"/>
    </cofactor>
    <cofactor evidence="6">
        <name>Mn(2+)</name>
        <dbReference type="ChEBI" id="CHEBI:29035"/>
    </cofactor>
</comment>
<dbReference type="PIRSF" id="PIRSF004983">
    <property type="entry name" value="MenD"/>
    <property type="match status" value="1"/>
</dbReference>
<evidence type="ECO:0000256" key="2">
    <source>
        <dbReference type="ARBA" id="ARBA00022723"/>
    </source>
</evidence>
<dbReference type="EMBL" id="CP001687">
    <property type="protein sequence ID" value="ACV11000.1"/>
    <property type="molecule type" value="Genomic_DNA"/>
</dbReference>
<dbReference type="NCBIfam" id="TIGR00173">
    <property type="entry name" value="menD"/>
    <property type="match status" value="1"/>
</dbReference>
<comment type="function">
    <text evidence="6">Catalyzes the thiamine diphosphate-dependent decarboxylation of 2-oxoglutarate and the subsequent addition of the resulting succinic semialdehyde-thiamine pyrophosphate anion to isochorismate to yield 2-succinyl-5-enolpyruvyl-6-hydroxy-3-cyclohexene-1-carboxylate (SEPHCHC).</text>
</comment>
<comment type="pathway">
    <text evidence="6">Quinol/quinone metabolism; 1,4-dihydroxy-2-naphthoate biosynthesis; 1,4-dihydroxy-2-naphthoate from chorismate: step 2/7.</text>
</comment>
<dbReference type="AlphaFoldDB" id="C7NUA3"/>
<evidence type="ECO:0000313" key="9">
    <source>
        <dbReference type="EMBL" id="ACV11000.1"/>
    </source>
</evidence>
<keyword evidence="2 6" id="KW-0479">Metal-binding</keyword>
<dbReference type="SUPFAM" id="SSF52467">
    <property type="entry name" value="DHS-like NAD/FAD-binding domain"/>
    <property type="match status" value="1"/>
</dbReference>
<dbReference type="Pfam" id="PF02776">
    <property type="entry name" value="TPP_enzyme_N"/>
    <property type="match status" value="1"/>
</dbReference>
<comment type="subunit">
    <text evidence="6">Homodimer.</text>
</comment>
<keyword evidence="9" id="KW-0456">Lyase</keyword>
<keyword evidence="10" id="KW-1185">Reference proteome</keyword>
<dbReference type="InterPro" id="IPR029035">
    <property type="entry name" value="DHS-like_NAD/FAD-binding_dom"/>
</dbReference>
<dbReference type="HAMAP" id="MF_01659">
    <property type="entry name" value="MenD"/>
    <property type="match status" value="1"/>
</dbReference>
<proteinExistence type="inferred from homology"/>
<dbReference type="UniPathway" id="UPA01057">
    <property type="reaction ID" value="UER00164"/>
</dbReference>
<dbReference type="InterPro" id="IPR012001">
    <property type="entry name" value="Thiamin_PyroP_enz_TPP-bd_dom"/>
</dbReference>
<evidence type="ECO:0000259" key="8">
    <source>
        <dbReference type="Pfam" id="PF02776"/>
    </source>
</evidence>
<dbReference type="GO" id="GO:0070204">
    <property type="term" value="F:2-succinyl-5-enolpyruvyl-6-hydroxy-3-cyclohexene-1-carboxylic-acid synthase activity"/>
    <property type="evidence" value="ECO:0007669"/>
    <property type="project" value="UniProtKB-UniRule"/>
</dbReference>
<dbReference type="EC" id="2.2.1.9" evidence="6"/>
<dbReference type="eggNOG" id="arCOG04611">
    <property type="taxonomic scope" value="Archaea"/>
</dbReference>
<dbReference type="GO" id="GO:0044272">
    <property type="term" value="P:sulfur compound biosynthetic process"/>
    <property type="evidence" value="ECO:0007669"/>
    <property type="project" value="UniProtKB-ARBA"/>
</dbReference>
<evidence type="ECO:0000256" key="3">
    <source>
        <dbReference type="ARBA" id="ARBA00022842"/>
    </source>
</evidence>
<name>C7NUA3_HALUD</name>
<comment type="pathway">
    <text evidence="6">Quinol/quinone metabolism; menaquinone biosynthesis.</text>
</comment>
<sequence length="585" mass="62092">MTAPNRNTLWATVLVEELAAAGVEYACLAPGSRSTPLTSAFAAHEDVDAVSLLDERSAAFFALGRGRQTGKPTAVVTTSGTATANLHPAVMEADEGRVPLVVLTADRPPELQDSGANQTADQTKLYGSAVRRYRTLPEPAPRPRALRSLRVTAARAVADATGTPPGPVHLNVPFRKPLEPVHVEGDVPDDLAERAPLAVDGRDGPFVEVSQGTPALADNDLDDVVDAIEGSDRGLIVAGPASQPTPARDALAALARATDFPVLADPLSGHRFGHGEDVPICGGYDSYLDACGEWGWPEPDTVVRFGASPTSKILRHYLRDSEARQFVVDSAGEWPEAEFTASDLLVADPTRLAGRLSDRIATGGNSGWRERFERAESEYWSLLDRRTADGSFEGAVLSTVAATVPDTTTLVVGNSMPVRDLDRFGQPRPAAVRVLGNRGVSGIDGVTSTALGAGSAAEGPLVAVLGDLSFYHDMNGLLALARADVAATIVLLNNDGGGIFHMLPIEDFNPPFSEFFKTPHGLDFSPVEDLYDAEFVRADSLAAFDSLFGESLSAPGTQIIEVTLDAEESHRIRDAIHEDVRAELQ</sequence>
<dbReference type="GeneID" id="8383088"/>
<dbReference type="OrthoDB" id="212847at2157"/>
<comment type="cofactor">
    <cofactor evidence="6">
        <name>thiamine diphosphate</name>
        <dbReference type="ChEBI" id="CHEBI:58937"/>
    </cofactor>
    <text evidence="6">Binds 1 thiamine pyrophosphate per subunit.</text>
</comment>